<keyword evidence="1" id="KW-1133">Transmembrane helix</keyword>
<dbReference type="RefSeq" id="WP_190565115.1">
    <property type="nucleotide sequence ID" value="NZ_JACJQU010000042.1"/>
</dbReference>
<dbReference type="Proteomes" id="UP000662185">
    <property type="component" value="Unassembled WGS sequence"/>
</dbReference>
<keyword evidence="1" id="KW-0812">Transmembrane</keyword>
<reference evidence="3" key="1">
    <citation type="journal article" date="2020" name="ISME J.">
        <title>Comparative genomics reveals insights into cyanobacterial evolution and habitat adaptation.</title>
        <authorList>
            <person name="Chen M.Y."/>
            <person name="Teng W.K."/>
            <person name="Zhao L."/>
            <person name="Hu C.X."/>
            <person name="Zhou Y.K."/>
            <person name="Han B.P."/>
            <person name="Song L.R."/>
            <person name="Shu W.S."/>
        </authorList>
    </citation>
    <scope>NUCLEOTIDE SEQUENCE [LARGE SCALE GENOMIC DNA]</scope>
    <source>
        <strain evidence="3">FACHB-251</strain>
    </source>
</reference>
<keyword evidence="3" id="KW-1185">Reference proteome</keyword>
<dbReference type="AlphaFoldDB" id="A0A926WLV5"/>
<organism evidence="2 3">
    <name type="scientific">Anabaena sphaerica FACHB-251</name>
    <dbReference type="NCBI Taxonomy" id="2692883"/>
    <lineage>
        <taxon>Bacteria</taxon>
        <taxon>Bacillati</taxon>
        <taxon>Cyanobacteriota</taxon>
        <taxon>Cyanophyceae</taxon>
        <taxon>Nostocales</taxon>
        <taxon>Nostocaceae</taxon>
        <taxon>Anabaena</taxon>
    </lineage>
</organism>
<comment type="caution">
    <text evidence="2">The sequence shown here is derived from an EMBL/GenBank/DDBJ whole genome shotgun (WGS) entry which is preliminary data.</text>
</comment>
<proteinExistence type="predicted"/>
<accession>A0A926WLV5</accession>
<evidence type="ECO:0000313" key="2">
    <source>
        <dbReference type="EMBL" id="MBD2297000.1"/>
    </source>
</evidence>
<gene>
    <name evidence="2" type="ORF">H6G06_26875</name>
</gene>
<feature type="transmembrane region" description="Helical" evidence="1">
    <location>
        <begin position="163"/>
        <end position="183"/>
    </location>
</feature>
<evidence type="ECO:0000256" key="1">
    <source>
        <dbReference type="SAM" id="Phobius"/>
    </source>
</evidence>
<protein>
    <submittedName>
        <fullName evidence="2">Uncharacterized protein</fullName>
    </submittedName>
</protein>
<evidence type="ECO:0000313" key="3">
    <source>
        <dbReference type="Proteomes" id="UP000662185"/>
    </source>
</evidence>
<keyword evidence="1" id="KW-0472">Membrane</keyword>
<dbReference type="EMBL" id="JACJQU010000042">
    <property type="protein sequence ID" value="MBD2297000.1"/>
    <property type="molecule type" value="Genomic_DNA"/>
</dbReference>
<sequence>MLAPHTPPELDSVIDSEESTQINQETVRYLSHIETKLYADIQARKRIDSGLLFIACQFSSCSLSWLLFELQVTLSIIQVASAVVSLLPGLIDVGDSFSFSISSESWEFTLGQKPLIGIIKLLIGGAVSLQGTSKITTEIINTQSQIAQTYNEIRSSEGLSFQLPNMGLSLLIGLSAVALIGIFKKFSNTDNTGVNQNED</sequence>
<name>A0A926WLV5_9NOST</name>